<sequence>MPWHFNPSVTGFGNTRENARFLEEVAQTVSEMSGKSTIHANGGEQDIFIKVMERHGRASDDELVDGTTLNTPSDFSPFLSDAKS</sequence>
<evidence type="ECO:0000256" key="1">
    <source>
        <dbReference type="SAM" id="MobiDB-lite"/>
    </source>
</evidence>
<dbReference type="RefSeq" id="WP_408161307.1">
    <property type="nucleotide sequence ID" value="NZ_JAQQDB010000009.1"/>
</dbReference>
<dbReference type="EMBL" id="JAQQDB010000009">
    <property type="protein sequence ID" value="MFM0518069.1"/>
    <property type="molecule type" value="Genomic_DNA"/>
</dbReference>
<feature type="region of interest" description="Disordered" evidence="1">
    <location>
        <begin position="61"/>
        <end position="84"/>
    </location>
</feature>
<reference evidence="2 3" key="1">
    <citation type="journal article" date="2024" name="Chem. Sci.">
        <title>Discovery of megapolipeptins by genome mining of a Burkholderiales bacteria collection.</title>
        <authorList>
            <person name="Paulo B.S."/>
            <person name="Recchia M.J.J."/>
            <person name="Lee S."/>
            <person name="Fergusson C.H."/>
            <person name="Romanowski S.B."/>
            <person name="Hernandez A."/>
            <person name="Krull N."/>
            <person name="Liu D.Y."/>
            <person name="Cavanagh H."/>
            <person name="Bos A."/>
            <person name="Gray C.A."/>
            <person name="Murphy B.T."/>
            <person name="Linington R.G."/>
            <person name="Eustaquio A.S."/>
        </authorList>
    </citation>
    <scope>NUCLEOTIDE SEQUENCE [LARGE SCALE GENOMIC DNA]</scope>
    <source>
        <strain evidence="2 3">RL17-374-BIF-D</strain>
    </source>
</reference>
<evidence type="ECO:0000313" key="3">
    <source>
        <dbReference type="Proteomes" id="UP001629462"/>
    </source>
</evidence>
<gene>
    <name evidence="2" type="ORF">PQR08_11615</name>
</gene>
<keyword evidence="3" id="KW-1185">Reference proteome</keyword>
<dbReference type="Proteomes" id="UP001629462">
    <property type="component" value="Unassembled WGS sequence"/>
</dbReference>
<evidence type="ECO:0000313" key="2">
    <source>
        <dbReference type="EMBL" id="MFM0518069.1"/>
    </source>
</evidence>
<name>A0ABW9CKA6_9BURK</name>
<proteinExistence type="predicted"/>
<accession>A0ABW9CKA6</accession>
<comment type="caution">
    <text evidence="2">The sequence shown here is derived from an EMBL/GenBank/DDBJ whole genome shotgun (WGS) entry which is preliminary data.</text>
</comment>
<organism evidence="2 3">
    <name type="scientific">Caballeronia jiangsuensis</name>
    <dbReference type="NCBI Taxonomy" id="1458357"/>
    <lineage>
        <taxon>Bacteria</taxon>
        <taxon>Pseudomonadati</taxon>
        <taxon>Pseudomonadota</taxon>
        <taxon>Betaproteobacteria</taxon>
        <taxon>Burkholderiales</taxon>
        <taxon>Burkholderiaceae</taxon>
        <taxon>Caballeronia</taxon>
    </lineage>
</organism>
<protein>
    <submittedName>
        <fullName evidence="2">Uncharacterized protein</fullName>
    </submittedName>
</protein>